<dbReference type="OrthoDB" id="9801517at2"/>
<dbReference type="GO" id="GO:0047617">
    <property type="term" value="F:fatty acyl-CoA hydrolase activity"/>
    <property type="evidence" value="ECO:0007669"/>
    <property type="project" value="TreeGrafter"/>
</dbReference>
<dbReference type="CDD" id="cd00586">
    <property type="entry name" value="4HBT"/>
    <property type="match status" value="1"/>
</dbReference>
<evidence type="ECO:0000256" key="1">
    <source>
        <dbReference type="ARBA" id="ARBA00022801"/>
    </source>
</evidence>
<accession>A0A4S2HE44</accession>
<evidence type="ECO:0000313" key="3">
    <source>
        <dbReference type="Proteomes" id="UP000305451"/>
    </source>
</evidence>
<evidence type="ECO:0000313" key="2">
    <source>
        <dbReference type="EMBL" id="TGY93862.1"/>
    </source>
</evidence>
<dbReference type="EMBL" id="SRXV01000001">
    <property type="protein sequence ID" value="TGY93862.1"/>
    <property type="molecule type" value="Genomic_DNA"/>
</dbReference>
<dbReference type="Pfam" id="PF13279">
    <property type="entry name" value="4HBT_2"/>
    <property type="match status" value="1"/>
</dbReference>
<gene>
    <name evidence="2" type="ORF">E5162_00785</name>
</gene>
<dbReference type="PANTHER" id="PTHR31793">
    <property type="entry name" value="4-HYDROXYBENZOYL-COA THIOESTERASE FAMILY MEMBER"/>
    <property type="match status" value="1"/>
</dbReference>
<name>A0A4S2HE44_9PROT</name>
<protein>
    <submittedName>
        <fullName evidence="2">Acyl-CoA thioesterase</fullName>
    </submittedName>
</protein>
<dbReference type="PANTHER" id="PTHR31793:SF37">
    <property type="entry name" value="ACYL-COA THIOESTER HYDROLASE YBGC"/>
    <property type="match status" value="1"/>
</dbReference>
<reference evidence="2 3" key="1">
    <citation type="journal article" date="2013" name="Int. J. Syst. Evol. Microbiol.">
        <title>Marinicauda pacifica gen. nov., sp. nov., a prosthecate alphaproteobacterium of the family Hyphomonadaceae isolated from deep seawater.</title>
        <authorList>
            <person name="Zhang X.Y."/>
            <person name="Li G.W."/>
            <person name="Wang C.S."/>
            <person name="Zhang Y.J."/>
            <person name="Xu X.W."/>
            <person name="Li H."/>
            <person name="Liu A."/>
            <person name="Liu C."/>
            <person name="Xie B.B."/>
            <person name="Qin Q.L."/>
            <person name="Xu Z."/>
            <person name="Chen X.L."/>
            <person name="Zhou B.C."/>
            <person name="Zhang Y.Z."/>
        </authorList>
    </citation>
    <scope>NUCLEOTIDE SEQUENCE [LARGE SCALE GENOMIC DNA]</scope>
    <source>
        <strain evidence="2 3">P-1 km-3</strain>
    </source>
</reference>
<dbReference type="RefSeq" id="WP_135943057.1">
    <property type="nucleotide sequence ID" value="NZ_BMEI01000001.1"/>
</dbReference>
<organism evidence="2 3">
    <name type="scientific">Marinicauda pacifica</name>
    <dbReference type="NCBI Taxonomy" id="1133559"/>
    <lineage>
        <taxon>Bacteria</taxon>
        <taxon>Pseudomonadati</taxon>
        <taxon>Pseudomonadota</taxon>
        <taxon>Alphaproteobacteria</taxon>
        <taxon>Maricaulales</taxon>
        <taxon>Maricaulaceae</taxon>
        <taxon>Marinicauda</taxon>
    </lineage>
</organism>
<dbReference type="InterPro" id="IPR050563">
    <property type="entry name" value="4-hydroxybenzoyl-CoA_TE"/>
</dbReference>
<keyword evidence="1" id="KW-0378">Hydrolase</keyword>
<dbReference type="InterPro" id="IPR029069">
    <property type="entry name" value="HotDog_dom_sf"/>
</dbReference>
<keyword evidence="3" id="KW-1185">Reference proteome</keyword>
<dbReference type="Gene3D" id="3.10.129.10">
    <property type="entry name" value="Hotdog Thioesterase"/>
    <property type="match status" value="1"/>
</dbReference>
<dbReference type="SUPFAM" id="SSF54637">
    <property type="entry name" value="Thioesterase/thiol ester dehydrase-isomerase"/>
    <property type="match status" value="1"/>
</dbReference>
<sequence>MTIAPDDAGWDLPSPFVHTLTVQESDIDDFGHANNAAYLRWADETAWAHWEADGYTRADCHEADRGMAILRTEADYLGHGRAGEEIACAVWIVRSDGRLRAERWYQFRRVSTGETMFRARTKLVCFQLSTGKPARMDAAFADHYARPAPELAAAAEAFAAVR</sequence>
<dbReference type="AlphaFoldDB" id="A0A4S2HE44"/>
<proteinExistence type="predicted"/>
<comment type="caution">
    <text evidence="2">The sequence shown here is derived from an EMBL/GenBank/DDBJ whole genome shotgun (WGS) entry which is preliminary data.</text>
</comment>
<dbReference type="Proteomes" id="UP000305451">
    <property type="component" value="Unassembled WGS sequence"/>
</dbReference>